<evidence type="ECO:0000313" key="2">
    <source>
        <dbReference type="Proteomes" id="UP001056648"/>
    </source>
</evidence>
<dbReference type="Proteomes" id="UP001056648">
    <property type="component" value="Chromosome 2"/>
</dbReference>
<keyword evidence="2" id="KW-1185">Reference proteome</keyword>
<reference evidence="1" key="1">
    <citation type="submission" date="2022-06" db="EMBL/GenBank/DDBJ databases">
        <title>Complete genome sequence and characterization of Cupriavidus gilardii QJ1 isolated from contaminating cells.</title>
        <authorList>
            <person name="Qi J."/>
        </authorList>
    </citation>
    <scope>NUCLEOTIDE SEQUENCE</scope>
    <source>
        <strain evidence="1">QJ1</strain>
    </source>
</reference>
<dbReference type="InterPro" id="IPR010064">
    <property type="entry name" value="HK97-gp10_tail"/>
</dbReference>
<organism evidence="1 2">
    <name type="scientific">Cupriavidus gilardii</name>
    <dbReference type="NCBI Taxonomy" id="82541"/>
    <lineage>
        <taxon>Bacteria</taxon>
        <taxon>Pseudomonadati</taxon>
        <taxon>Pseudomonadota</taxon>
        <taxon>Betaproteobacteria</taxon>
        <taxon>Burkholderiales</taxon>
        <taxon>Burkholderiaceae</taxon>
        <taxon>Cupriavidus</taxon>
    </lineage>
</organism>
<proteinExistence type="predicted"/>
<dbReference type="Pfam" id="PF04883">
    <property type="entry name" value="HK97-gp10_like"/>
    <property type="match status" value="1"/>
</dbReference>
<protein>
    <submittedName>
        <fullName evidence="1">HK97 gp10 family phage protein</fullName>
    </submittedName>
</protein>
<accession>A0ABY4VNU5</accession>
<name>A0ABY4VNU5_9BURK</name>
<dbReference type="EMBL" id="CP098736">
    <property type="protein sequence ID" value="USE78909.1"/>
    <property type="molecule type" value="Genomic_DNA"/>
</dbReference>
<dbReference type="RefSeq" id="WP_252252646.1">
    <property type="nucleotide sequence ID" value="NZ_CP098736.1"/>
</dbReference>
<evidence type="ECO:0000313" key="1">
    <source>
        <dbReference type="EMBL" id="USE78909.1"/>
    </source>
</evidence>
<sequence length="173" mass="19239">MSFAFDGDLAASLDSLEERLVSEIVRPIARAGALVFYEEARRLVPVYQGAPIKRRNGVQTRPGQLRDAIYHVYADRLSSDRRAVYQVSWNAKKAPHGHLVEYGHWRMNKLVKTPTGWAATTERLATPVRVPAVAFMRRSGDRAEAAIEAMRKRAAEKIAEVLKGASSTGGEYS</sequence>
<gene>
    <name evidence="1" type="ORF">NDR89_19940</name>
</gene>